<sequence>MRIAVISISVLLGIVIIAALALGLSRRSQTSGTGQDEAFPTQWSAGQFTYRTDLVTADCEMRISTEVLEPDGFEAENRVLIAPMAALDPERIETTARNPALGLPGLLTFHARPGEAVRCELLAGGPCPTATRDKAELQLPPFWADRPDDLARLIRADIEACTTE</sequence>
<reference evidence="2" key="1">
    <citation type="submission" date="2016-11" db="EMBL/GenBank/DDBJ databases">
        <authorList>
            <person name="Varghese N."/>
            <person name="Submissions S."/>
        </authorList>
    </citation>
    <scope>NUCLEOTIDE SEQUENCE [LARGE SCALE GENOMIC DNA]</scope>
    <source>
        <strain evidence="2">DSM 29440</strain>
    </source>
</reference>
<accession>A0A1N6FEN9</accession>
<dbReference type="RefSeq" id="WP_074255662.1">
    <property type="nucleotide sequence ID" value="NZ_FSRL01000001.1"/>
</dbReference>
<dbReference type="EMBL" id="FSRL01000001">
    <property type="protein sequence ID" value="SIN93722.1"/>
    <property type="molecule type" value="Genomic_DNA"/>
</dbReference>
<dbReference type="AlphaFoldDB" id="A0A1N6FEN9"/>
<name>A0A1N6FEN9_9RHOB</name>
<dbReference type="Proteomes" id="UP000184932">
    <property type="component" value="Unassembled WGS sequence"/>
</dbReference>
<gene>
    <name evidence="1" type="ORF">SAMN05444002_1613</name>
</gene>
<organism evidence="1 2">
    <name type="scientific">Vannielia litorea</name>
    <dbReference type="NCBI Taxonomy" id="1217970"/>
    <lineage>
        <taxon>Bacteria</taxon>
        <taxon>Pseudomonadati</taxon>
        <taxon>Pseudomonadota</taxon>
        <taxon>Alphaproteobacteria</taxon>
        <taxon>Rhodobacterales</taxon>
        <taxon>Paracoccaceae</taxon>
        <taxon>Vannielia</taxon>
    </lineage>
</organism>
<protein>
    <submittedName>
        <fullName evidence="1">Uncharacterized protein</fullName>
    </submittedName>
</protein>
<evidence type="ECO:0000313" key="2">
    <source>
        <dbReference type="Proteomes" id="UP000184932"/>
    </source>
</evidence>
<evidence type="ECO:0000313" key="1">
    <source>
        <dbReference type="EMBL" id="SIN93722.1"/>
    </source>
</evidence>
<keyword evidence="2" id="KW-1185">Reference proteome</keyword>
<dbReference type="OrthoDB" id="9832314at2"/>
<proteinExistence type="predicted"/>
<dbReference type="STRING" id="1217970.SAMN05444002_1613"/>